<sequence>MKILLEKKNGVRRVRISFPKHYWKLVRPFNNEWLKVETQSIIEADQKDNDDNMMPKTPGYKPSHLNYVMSQTSPQDLKTPVLEDCLVSLLNSSTTECSSLIDQSSSKVVQQTSSQNSYEEN</sequence>
<reference evidence="2 3" key="1">
    <citation type="journal article" date="2018" name="Sci. Rep.">
        <title>Genomic signatures of local adaptation to the degree of environmental predictability in rotifers.</title>
        <authorList>
            <person name="Franch-Gras L."/>
            <person name="Hahn C."/>
            <person name="Garcia-Roger E.M."/>
            <person name="Carmona M.J."/>
            <person name="Serra M."/>
            <person name="Gomez A."/>
        </authorList>
    </citation>
    <scope>NUCLEOTIDE SEQUENCE [LARGE SCALE GENOMIC DNA]</scope>
    <source>
        <strain evidence="2">HYR1</strain>
    </source>
</reference>
<name>A0A3M7SI94_BRAPC</name>
<organism evidence="2 3">
    <name type="scientific">Brachionus plicatilis</name>
    <name type="common">Marine rotifer</name>
    <name type="synonym">Brachionus muelleri</name>
    <dbReference type="NCBI Taxonomy" id="10195"/>
    <lineage>
        <taxon>Eukaryota</taxon>
        <taxon>Metazoa</taxon>
        <taxon>Spiralia</taxon>
        <taxon>Gnathifera</taxon>
        <taxon>Rotifera</taxon>
        <taxon>Eurotatoria</taxon>
        <taxon>Monogononta</taxon>
        <taxon>Pseudotrocha</taxon>
        <taxon>Ploima</taxon>
        <taxon>Brachionidae</taxon>
        <taxon>Brachionus</taxon>
    </lineage>
</organism>
<dbReference type="Proteomes" id="UP000276133">
    <property type="component" value="Unassembled WGS sequence"/>
</dbReference>
<keyword evidence="3" id="KW-1185">Reference proteome</keyword>
<proteinExistence type="predicted"/>
<protein>
    <submittedName>
        <fullName evidence="2">Uncharacterized protein</fullName>
    </submittedName>
</protein>
<evidence type="ECO:0000313" key="2">
    <source>
        <dbReference type="EMBL" id="RNA35614.1"/>
    </source>
</evidence>
<feature type="region of interest" description="Disordered" evidence="1">
    <location>
        <begin position="101"/>
        <end position="121"/>
    </location>
</feature>
<feature type="compositionally biased region" description="Low complexity" evidence="1">
    <location>
        <begin position="103"/>
        <end position="121"/>
    </location>
</feature>
<evidence type="ECO:0000313" key="3">
    <source>
        <dbReference type="Proteomes" id="UP000276133"/>
    </source>
</evidence>
<comment type="caution">
    <text evidence="2">The sequence shown here is derived from an EMBL/GenBank/DDBJ whole genome shotgun (WGS) entry which is preliminary data.</text>
</comment>
<evidence type="ECO:0000256" key="1">
    <source>
        <dbReference type="SAM" id="MobiDB-lite"/>
    </source>
</evidence>
<accession>A0A3M7SI94</accession>
<gene>
    <name evidence="2" type="ORF">BpHYR1_038220</name>
</gene>
<dbReference type="EMBL" id="REGN01001310">
    <property type="protein sequence ID" value="RNA35614.1"/>
    <property type="molecule type" value="Genomic_DNA"/>
</dbReference>
<dbReference type="AlphaFoldDB" id="A0A3M7SI94"/>